<name>A0A1R4ITA1_9MICO</name>
<dbReference type="RefSeq" id="WP_218778552.1">
    <property type="nucleotide sequence ID" value="NZ_FUKO01000012.1"/>
</dbReference>
<gene>
    <name evidence="1" type="ORF">FM104_03795</name>
</gene>
<reference evidence="1 2" key="1">
    <citation type="submission" date="2017-02" db="EMBL/GenBank/DDBJ databases">
        <authorList>
            <person name="Peterson S.W."/>
        </authorList>
    </citation>
    <scope>NUCLEOTIDE SEQUENCE [LARGE SCALE GENOMIC DNA]</scope>
    <source>
        <strain evidence="1 2">B Mb 05.01</strain>
    </source>
</reference>
<keyword evidence="2" id="KW-1185">Reference proteome</keyword>
<evidence type="ECO:0000313" key="1">
    <source>
        <dbReference type="EMBL" id="SJN22944.1"/>
    </source>
</evidence>
<dbReference type="AlphaFoldDB" id="A0A1R4ITA1"/>
<proteinExistence type="predicted"/>
<dbReference type="Proteomes" id="UP000196320">
    <property type="component" value="Unassembled WGS sequence"/>
</dbReference>
<dbReference type="EMBL" id="FUKO01000012">
    <property type="protein sequence ID" value="SJN22944.1"/>
    <property type="molecule type" value="Genomic_DNA"/>
</dbReference>
<sequence>MKWNEEDKLKTDMMNQPDRWQAVSVEQVRAKCRQLGMLADDVDTIADYLQRRKEGRRFNVGASYRSCEFA</sequence>
<protein>
    <submittedName>
        <fullName evidence="1">Uncharacterized protein</fullName>
    </submittedName>
</protein>
<evidence type="ECO:0000313" key="2">
    <source>
        <dbReference type="Proteomes" id="UP000196320"/>
    </source>
</evidence>
<accession>A0A1R4ITA1</accession>
<organism evidence="1 2">
    <name type="scientific">Microbacterium esteraromaticum</name>
    <dbReference type="NCBI Taxonomy" id="57043"/>
    <lineage>
        <taxon>Bacteria</taxon>
        <taxon>Bacillati</taxon>
        <taxon>Actinomycetota</taxon>
        <taxon>Actinomycetes</taxon>
        <taxon>Micrococcales</taxon>
        <taxon>Microbacteriaceae</taxon>
        <taxon>Microbacterium</taxon>
    </lineage>
</organism>